<comment type="subcellular location">
    <subcellularLocation>
        <location evidence="1">Cell membrane</location>
        <topology evidence="1">Multi-pass membrane protein</topology>
    </subcellularLocation>
</comment>
<dbReference type="SUPFAM" id="SSF55874">
    <property type="entry name" value="ATPase domain of HSP90 chaperone/DNA topoisomerase II/histidine kinase"/>
    <property type="match status" value="1"/>
</dbReference>
<evidence type="ECO:0000259" key="13">
    <source>
        <dbReference type="PROSITE" id="PS50885"/>
    </source>
</evidence>
<dbReference type="InterPro" id="IPR003594">
    <property type="entry name" value="HATPase_dom"/>
</dbReference>
<keyword evidence="9 12" id="KW-1133">Transmembrane helix</keyword>
<dbReference type="GO" id="GO:0005524">
    <property type="term" value="F:ATP binding"/>
    <property type="evidence" value="ECO:0007669"/>
    <property type="project" value="UniProtKB-KW"/>
</dbReference>
<proteinExistence type="predicted"/>
<keyword evidence="15" id="KW-1185">Reference proteome</keyword>
<accession>A0A3A1VH39</accession>
<evidence type="ECO:0000256" key="12">
    <source>
        <dbReference type="SAM" id="Phobius"/>
    </source>
</evidence>
<dbReference type="AlphaFoldDB" id="A0A3A1VH39"/>
<keyword evidence="11 12" id="KW-0472">Membrane</keyword>
<dbReference type="PROSITE" id="PS50885">
    <property type="entry name" value="HAMP"/>
    <property type="match status" value="1"/>
</dbReference>
<evidence type="ECO:0000256" key="3">
    <source>
        <dbReference type="ARBA" id="ARBA00022553"/>
    </source>
</evidence>
<evidence type="ECO:0000313" key="14">
    <source>
        <dbReference type="EMBL" id="RIX59634.1"/>
    </source>
</evidence>
<keyword evidence="8" id="KW-0067">ATP-binding</keyword>
<dbReference type="Gene3D" id="3.30.565.10">
    <property type="entry name" value="Histidine kinase-like ATPase, C-terminal domain"/>
    <property type="match status" value="1"/>
</dbReference>
<name>A0A3A1VH39_9BACL</name>
<dbReference type="EMBL" id="QXQA01000002">
    <property type="protein sequence ID" value="RIX59634.1"/>
    <property type="molecule type" value="Genomic_DNA"/>
</dbReference>
<gene>
    <name evidence="14" type="ORF">D3P08_05725</name>
</gene>
<dbReference type="Gene3D" id="6.10.340.10">
    <property type="match status" value="1"/>
</dbReference>
<evidence type="ECO:0000256" key="4">
    <source>
        <dbReference type="ARBA" id="ARBA00022679"/>
    </source>
</evidence>
<dbReference type="Pfam" id="PF00672">
    <property type="entry name" value="HAMP"/>
    <property type="match status" value="1"/>
</dbReference>
<evidence type="ECO:0000256" key="6">
    <source>
        <dbReference type="ARBA" id="ARBA00022741"/>
    </source>
</evidence>
<dbReference type="SMART" id="SM00304">
    <property type="entry name" value="HAMP"/>
    <property type="match status" value="1"/>
</dbReference>
<keyword evidence="5 12" id="KW-0812">Transmembrane</keyword>
<keyword evidence="10" id="KW-0902">Two-component regulatory system</keyword>
<dbReference type="InterPro" id="IPR036890">
    <property type="entry name" value="HATPase_C_sf"/>
</dbReference>
<dbReference type="RefSeq" id="WP_119598466.1">
    <property type="nucleotide sequence ID" value="NZ_QXQA01000002.1"/>
</dbReference>
<evidence type="ECO:0000256" key="9">
    <source>
        <dbReference type="ARBA" id="ARBA00022989"/>
    </source>
</evidence>
<dbReference type="SUPFAM" id="SSF158472">
    <property type="entry name" value="HAMP domain-like"/>
    <property type="match status" value="1"/>
</dbReference>
<organism evidence="14 15">
    <name type="scientific">Paenibacillus nanensis</name>
    <dbReference type="NCBI Taxonomy" id="393251"/>
    <lineage>
        <taxon>Bacteria</taxon>
        <taxon>Bacillati</taxon>
        <taxon>Bacillota</taxon>
        <taxon>Bacilli</taxon>
        <taxon>Bacillales</taxon>
        <taxon>Paenibacillaceae</taxon>
        <taxon>Paenibacillus</taxon>
    </lineage>
</organism>
<evidence type="ECO:0000256" key="10">
    <source>
        <dbReference type="ARBA" id="ARBA00023012"/>
    </source>
</evidence>
<dbReference type="Proteomes" id="UP000266482">
    <property type="component" value="Unassembled WGS sequence"/>
</dbReference>
<dbReference type="Gene3D" id="3.30.450.20">
    <property type="entry name" value="PAS domain"/>
    <property type="match status" value="1"/>
</dbReference>
<dbReference type="OrthoDB" id="9776552at2"/>
<evidence type="ECO:0000256" key="5">
    <source>
        <dbReference type="ARBA" id="ARBA00022692"/>
    </source>
</evidence>
<evidence type="ECO:0000313" key="15">
    <source>
        <dbReference type="Proteomes" id="UP000266482"/>
    </source>
</evidence>
<keyword evidence="4" id="KW-0808">Transferase</keyword>
<evidence type="ECO:0000256" key="8">
    <source>
        <dbReference type="ARBA" id="ARBA00022840"/>
    </source>
</evidence>
<dbReference type="GO" id="GO:0000155">
    <property type="term" value="F:phosphorelay sensor kinase activity"/>
    <property type="evidence" value="ECO:0007669"/>
    <property type="project" value="InterPro"/>
</dbReference>
<comment type="caution">
    <text evidence="14">The sequence shown here is derived from an EMBL/GenBank/DDBJ whole genome shotgun (WGS) entry which is preliminary data.</text>
</comment>
<feature type="domain" description="HAMP" evidence="13">
    <location>
        <begin position="348"/>
        <end position="400"/>
    </location>
</feature>
<evidence type="ECO:0000256" key="11">
    <source>
        <dbReference type="ARBA" id="ARBA00023136"/>
    </source>
</evidence>
<keyword evidence="7 14" id="KW-0418">Kinase</keyword>
<keyword evidence="3" id="KW-0597">Phosphoprotein</keyword>
<evidence type="ECO:0000256" key="1">
    <source>
        <dbReference type="ARBA" id="ARBA00004651"/>
    </source>
</evidence>
<protein>
    <submittedName>
        <fullName evidence="14">Sensor histidine kinase</fullName>
    </submittedName>
</protein>
<dbReference type="GO" id="GO:0005886">
    <property type="term" value="C:plasma membrane"/>
    <property type="evidence" value="ECO:0007669"/>
    <property type="project" value="UniProtKB-SubCell"/>
</dbReference>
<dbReference type="InterPro" id="IPR003660">
    <property type="entry name" value="HAMP_dom"/>
</dbReference>
<dbReference type="InterPro" id="IPR050640">
    <property type="entry name" value="Bact_2-comp_sensor_kinase"/>
</dbReference>
<evidence type="ECO:0000256" key="7">
    <source>
        <dbReference type="ARBA" id="ARBA00022777"/>
    </source>
</evidence>
<keyword evidence="2" id="KW-1003">Cell membrane</keyword>
<dbReference type="Pfam" id="PF06580">
    <property type="entry name" value="His_kinase"/>
    <property type="match status" value="1"/>
</dbReference>
<dbReference type="PANTHER" id="PTHR34220:SF11">
    <property type="entry name" value="SENSOR PROTEIN KINASE HPTS"/>
    <property type="match status" value="1"/>
</dbReference>
<evidence type="ECO:0000256" key="2">
    <source>
        <dbReference type="ARBA" id="ARBA00022475"/>
    </source>
</evidence>
<dbReference type="CDD" id="cd06225">
    <property type="entry name" value="HAMP"/>
    <property type="match status" value="1"/>
</dbReference>
<sequence>MSNFMAKIRDSRLHTKLLITYLILLLITVSIFSISDYRLNRDTLLEMAQKDVYTIVRKNNELIDVKMSRIREMIYGFTEDSDFYRIIAELDPNDETGVLAADLEIKNILNKYFAQSQDLYSVQVAAPYYVFGNASSANSEHAKNFIPIDGFAESRLKRIAQEAEGRTEWVATYDFAEMFGIEYLKPLNYDYKYLFSAVTHLQGSYLQENNRKYEELPEKPILVLNFKDTMFKNIFEDSIPVEGNTYFVMDENGYIVSHPDSSKLSTRFQIPELDEIMHASHGVRMLKIDGSEKVVAFAKSEVTGWMSMAFIPPSELLEPVVQQYMRNLLISIGIITLLFLTLSVFLSRLITQPFRLMIRAIANTGEGRFETRFEEKGSYEFKVLMKKFNDMNENIKRLIQDNYELQIREKEAEIKALNMQLDPHFMYNTLNMVSLMALEKGEMEVSEVVISLSNMMKYMVKTDTAQVSFRDDLSYLQGYVTIMGKRFEGVFQVEYQIDPEMLDNTVPKFFLQPLVENAFVHGFKQMKSGGILRISCYYEAGVQVYKIEDNGAGMDASQLGNLMTDHHHVGMANVDRRIRILYGDQYGIYIQSVPGQGTTVMVSLPAGREKVGLV</sequence>
<dbReference type="Pfam" id="PF02518">
    <property type="entry name" value="HATPase_c"/>
    <property type="match status" value="1"/>
</dbReference>
<reference evidence="14 15" key="1">
    <citation type="submission" date="2018-09" db="EMBL/GenBank/DDBJ databases">
        <title>Paenibacillus aracenensis nov. sp. isolated from a cave in southern Spain.</title>
        <authorList>
            <person name="Jurado V."/>
            <person name="Gutierrez-Patricio S."/>
            <person name="Gonzalez-Pimentel J.L."/>
            <person name="Miller A.Z."/>
            <person name="Laiz L."/>
            <person name="Saiz-Jimenez C."/>
        </authorList>
    </citation>
    <scope>NUCLEOTIDE SEQUENCE [LARGE SCALE GENOMIC DNA]</scope>
    <source>
        <strain evidence="14 15">DSM 22867</strain>
    </source>
</reference>
<dbReference type="InterPro" id="IPR010559">
    <property type="entry name" value="Sig_transdc_His_kin_internal"/>
</dbReference>
<dbReference type="PANTHER" id="PTHR34220">
    <property type="entry name" value="SENSOR HISTIDINE KINASE YPDA"/>
    <property type="match status" value="1"/>
</dbReference>
<feature type="transmembrane region" description="Helical" evidence="12">
    <location>
        <begin position="328"/>
        <end position="350"/>
    </location>
</feature>
<keyword evidence="6" id="KW-0547">Nucleotide-binding</keyword>